<accession>W6MJ79</accession>
<evidence type="ECO:0000313" key="3">
    <source>
        <dbReference type="Proteomes" id="UP000019384"/>
    </source>
</evidence>
<evidence type="ECO:0008006" key="4">
    <source>
        <dbReference type="Google" id="ProtNLM"/>
    </source>
</evidence>
<reference evidence="2" key="1">
    <citation type="submission" date="2013-12" db="EMBL/GenBank/DDBJ databases">
        <authorList>
            <person name="Genoscope - CEA"/>
        </authorList>
    </citation>
    <scope>NUCLEOTIDE SEQUENCE</scope>
    <source>
        <strain evidence="2">CBS 1993</strain>
    </source>
</reference>
<proteinExistence type="predicted"/>
<dbReference type="GeneID" id="34519700"/>
<keyword evidence="3" id="KW-1185">Reference proteome</keyword>
<dbReference type="InterPro" id="IPR035187">
    <property type="entry name" value="Mpm1"/>
</dbReference>
<name>W6MJ79_9ASCO</name>
<feature type="region of interest" description="Disordered" evidence="1">
    <location>
        <begin position="1"/>
        <end position="27"/>
    </location>
</feature>
<dbReference type="Proteomes" id="UP000019384">
    <property type="component" value="Unassembled WGS sequence"/>
</dbReference>
<dbReference type="HOGENOM" id="CLU_744170_0_0_1"/>
<dbReference type="RefSeq" id="XP_022458312.1">
    <property type="nucleotide sequence ID" value="XM_022602514.1"/>
</dbReference>
<sequence length="350" mass="39531">MVFGSGNNKPAKDSEIDENQQEFEKTLKKAEDSFKELVSSTNTLASDLAYRSMELWDKARNQANDVGSLWEKPSSNAGSLEQNTTASVTTDLDKFISSHLGAFERLFDDSEPIIDKSPFFWGRRRRGGFQKSNEYGMWAYPTPSPELYRSCLEKQGLSGWDERGYWRCLFPRGIIPADAKGILTKEDVEQGLKEGKFFPQVTDYLDWKGAMKENMKEQRRERWNRKKREWAQYQEQEKKKWDGVLASDNSKSSGLWAKDPEANSPRGDVTGSSSSYSFRSLPDGSTEKVSTTQQWFADGTSKVSEKKTVVDAAGKENISEFTKSLGPSKAADSAAIADTPSKGWFWDSKE</sequence>
<gene>
    <name evidence="2" type="ORF">KUCA_T00002277001</name>
</gene>
<evidence type="ECO:0000313" key="2">
    <source>
        <dbReference type="EMBL" id="CDK26306.1"/>
    </source>
</evidence>
<evidence type="ECO:0000256" key="1">
    <source>
        <dbReference type="SAM" id="MobiDB-lite"/>
    </source>
</evidence>
<reference evidence="2" key="2">
    <citation type="submission" date="2014-02" db="EMBL/GenBank/DDBJ databases">
        <title>Complete DNA sequence of /Kuraishia capsulata/ illustrates novel genomic features among budding yeasts (/Saccharomycotina/).</title>
        <authorList>
            <person name="Morales L."/>
            <person name="Noel B."/>
            <person name="Porcel B."/>
            <person name="Marcet-Houben M."/>
            <person name="Hullo M-F."/>
            <person name="Sacerdot C."/>
            <person name="Tekaia F."/>
            <person name="Leh-Louis V."/>
            <person name="Despons L."/>
            <person name="Khanna V."/>
            <person name="Aury J-M."/>
            <person name="Barbe V."/>
            <person name="Couloux A."/>
            <person name="Labadie K."/>
            <person name="Pelletier E."/>
            <person name="Souciet J-L."/>
            <person name="Boekhout T."/>
            <person name="Gabaldon T."/>
            <person name="Wincker P."/>
            <person name="Dujon B."/>
        </authorList>
    </citation>
    <scope>NUCLEOTIDE SEQUENCE</scope>
    <source>
        <strain evidence="2">CBS 1993</strain>
    </source>
</reference>
<dbReference type="OrthoDB" id="4044171at2759"/>
<dbReference type="AlphaFoldDB" id="W6MJ79"/>
<dbReference type="Pfam" id="PF17234">
    <property type="entry name" value="MPM1"/>
    <property type="match status" value="1"/>
</dbReference>
<protein>
    <recommendedName>
        <fullName evidence="4">Mitochondrial peculiar membrane protein 1</fullName>
    </recommendedName>
</protein>
<dbReference type="EMBL" id="HG793127">
    <property type="protein sequence ID" value="CDK26306.1"/>
    <property type="molecule type" value="Genomic_DNA"/>
</dbReference>
<feature type="region of interest" description="Disordered" evidence="1">
    <location>
        <begin position="252"/>
        <end position="293"/>
    </location>
</feature>
<organism evidence="2 3">
    <name type="scientific">Kuraishia capsulata CBS 1993</name>
    <dbReference type="NCBI Taxonomy" id="1382522"/>
    <lineage>
        <taxon>Eukaryota</taxon>
        <taxon>Fungi</taxon>
        <taxon>Dikarya</taxon>
        <taxon>Ascomycota</taxon>
        <taxon>Saccharomycotina</taxon>
        <taxon>Pichiomycetes</taxon>
        <taxon>Pichiales</taxon>
        <taxon>Pichiaceae</taxon>
        <taxon>Kuraishia</taxon>
    </lineage>
</organism>